<dbReference type="Pfam" id="PF22939">
    <property type="entry name" value="WHD_GPIID"/>
    <property type="match status" value="1"/>
</dbReference>
<dbReference type="PANTHER" id="PTHR10039:SF14">
    <property type="entry name" value="NACHT DOMAIN-CONTAINING PROTEIN"/>
    <property type="match status" value="1"/>
</dbReference>
<dbReference type="EMBL" id="LYXU01000003">
    <property type="protein sequence ID" value="OBS20415.1"/>
    <property type="molecule type" value="Genomic_DNA"/>
</dbReference>
<evidence type="ECO:0000313" key="5">
    <source>
        <dbReference type="Proteomes" id="UP000091967"/>
    </source>
</evidence>
<feature type="domain" description="Nephrocystin 3-like N-terminal" evidence="3">
    <location>
        <begin position="174"/>
        <end position="319"/>
    </location>
</feature>
<dbReference type="STRING" id="36050.A0A1B8AIM1"/>
<organism evidence="4 5">
    <name type="scientific">Fusarium poae</name>
    <dbReference type="NCBI Taxonomy" id="36050"/>
    <lineage>
        <taxon>Eukaryota</taxon>
        <taxon>Fungi</taxon>
        <taxon>Dikarya</taxon>
        <taxon>Ascomycota</taxon>
        <taxon>Pezizomycotina</taxon>
        <taxon>Sordariomycetes</taxon>
        <taxon>Hypocreomycetidae</taxon>
        <taxon>Hypocreales</taxon>
        <taxon>Nectriaceae</taxon>
        <taxon>Fusarium</taxon>
    </lineage>
</organism>
<sequence>MNDHFETFNQEFEVLQLHTEAASRDKDAEERSSAQQERLNAEVARNVLLRIQAKTSEFGSLLLAQKLNDLVNRAKQWLAPPSYADELEELQRSRCDGTGEWLFSDFQFINWKNLVNNTGKESGPEAESTLECPVDPSLDTTPALIPKGGGFQFNIGEDRPEDKLLALSEGVEEAAPLLWIQGRGNPGAGKSVLAACTVEFLSFHADDIPVFYFFFREEDPSMRSSLAALRSILAQFLSKHAHLPQIVDSFALAMTSNSSGQPTGTQDELGDLLLLLFGCIGDCFIVLDGLDECEDEDVLLQVLNLLVKNSLCRIIVFSRPILRHGVAGKDGEVLQIGLRNQNDIETFLRNNIHALISKSYFPQHTDEEFILQRLKLGSDGMFLWARLMIGYLQLPVLTRTRRMKTIMDVNLPEGLEQMYDRLMDIINSKLRIERSFALLVLSLTTYAVRPLTCREMAEVLKIPSLGENEEGGDYPDLHNTIMMACSGLIERATLNDSRYTKPTSAYRLIHLSAKEYFTSTNVTTNPRGCTGESSNPYLSAVQTHFHLAIRCLRYLMYHVPAQQLSGIAGRISDSRTLDESFPLLDYATGHWTVHLGLINDINATFRCVASLPDQQEWWYHECANSLVNFLQQKKVLMVWIESCYASGQVPSFGKVVRWLNMFGNDNREQLQKDSREFEAYLQALETEWGSKLLASPSLVWGEVLAFTPCRLLPGATEMKVKSLIYGRPKGKKLFSRHLCKISELTVDGKWVVVLSIWPSRYNAGRYFA</sequence>
<gene>
    <name evidence="4" type="ORF">FPOA_06785</name>
</gene>
<evidence type="ECO:0000313" key="4">
    <source>
        <dbReference type="EMBL" id="OBS20415.1"/>
    </source>
</evidence>
<evidence type="ECO:0008006" key="6">
    <source>
        <dbReference type="Google" id="ProtNLM"/>
    </source>
</evidence>
<dbReference type="Pfam" id="PF24883">
    <property type="entry name" value="NPHP3_N"/>
    <property type="match status" value="1"/>
</dbReference>
<evidence type="ECO:0000259" key="3">
    <source>
        <dbReference type="Pfam" id="PF24883"/>
    </source>
</evidence>
<name>A0A1B8AIM1_FUSPO</name>
<evidence type="ECO:0000256" key="1">
    <source>
        <dbReference type="ARBA" id="ARBA00022737"/>
    </source>
</evidence>
<dbReference type="PANTHER" id="PTHR10039">
    <property type="entry name" value="AMELOGENIN"/>
    <property type="match status" value="1"/>
</dbReference>
<keyword evidence="5" id="KW-1185">Reference proteome</keyword>
<evidence type="ECO:0000259" key="2">
    <source>
        <dbReference type="Pfam" id="PF22939"/>
    </source>
</evidence>
<protein>
    <recommendedName>
        <fullName evidence="6">NACHT domain-containing protein</fullName>
    </recommendedName>
</protein>
<dbReference type="InterPro" id="IPR027417">
    <property type="entry name" value="P-loop_NTPase"/>
</dbReference>
<dbReference type="InterPro" id="IPR056884">
    <property type="entry name" value="NPHP3-like_N"/>
</dbReference>
<proteinExistence type="predicted"/>
<dbReference type="Proteomes" id="UP000091967">
    <property type="component" value="Unassembled WGS sequence"/>
</dbReference>
<comment type="caution">
    <text evidence="4">The sequence shown here is derived from an EMBL/GenBank/DDBJ whole genome shotgun (WGS) entry which is preliminary data.</text>
</comment>
<keyword evidence="1" id="KW-0677">Repeat</keyword>
<reference evidence="4 5" key="1">
    <citation type="submission" date="2016-06" db="EMBL/GenBank/DDBJ databases">
        <title>Living apart together: crosstalk between the core and supernumerary genomes in a fungal plant pathogen.</title>
        <authorList>
            <person name="Vanheule A."/>
            <person name="Audenaert K."/>
            <person name="Warris S."/>
            <person name="Van De Geest H."/>
            <person name="Schijlen E."/>
            <person name="Hofte M."/>
            <person name="De Saeger S."/>
            <person name="Haesaert G."/>
            <person name="Waalwijk C."/>
            <person name="Van Der Lee T."/>
        </authorList>
    </citation>
    <scope>NUCLEOTIDE SEQUENCE [LARGE SCALE GENOMIC DNA]</scope>
    <source>
        <strain evidence="4 5">2516</strain>
    </source>
</reference>
<dbReference type="AlphaFoldDB" id="A0A1B8AIM1"/>
<accession>A0A1B8AIM1</accession>
<feature type="domain" description="GPI inositol-deacylase winged helix" evidence="2">
    <location>
        <begin position="434"/>
        <end position="521"/>
    </location>
</feature>
<dbReference type="InterPro" id="IPR054471">
    <property type="entry name" value="GPIID_WHD"/>
</dbReference>
<dbReference type="SUPFAM" id="SSF52540">
    <property type="entry name" value="P-loop containing nucleoside triphosphate hydrolases"/>
    <property type="match status" value="1"/>
</dbReference>
<dbReference type="Gene3D" id="3.40.50.300">
    <property type="entry name" value="P-loop containing nucleotide triphosphate hydrolases"/>
    <property type="match status" value="1"/>
</dbReference>